<sequence>ADQTDRWKEAARGNRETLQWAPSSRESKQHPQKSWEEESQIASDSSQAAAGHSGRCSTSFSSLSTSD</sequence>
<feature type="compositionally biased region" description="Low complexity" evidence="1">
    <location>
        <begin position="40"/>
        <end position="50"/>
    </location>
</feature>
<organism evidence="2">
    <name type="scientific">Tetraselmis sp. GSL018</name>
    <dbReference type="NCBI Taxonomy" id="582737"/>
    <lineage>
        <taxon>Eukaryota</taxon>
        <taxon>Viridiplantae</taxon>
        <taxon>Chlorophyta</taxon>
        <taxon>core chlorophytes</taxon>
        <taxon>Chlorodendrophyceae</taxon>
        <taxon>Chlorodendrales</taxon>
        <taxon>Chlorodendraceae</taxon>
        <taxon>Tetraselmis</taxon>
    </lineage>
</organism>
<dbReference type="EMBL" id="GBEZ01004350">
    <property type="protein sequence ID" value="JAC80860.1"/>
    <property type="molecule type" value="Transcribed_RNA"/>
</dbReference>
<protein>
    <submittedName>
        <fullName evidence="2">Uncharacterized protein</fullName>
    </submittedName>
</protein>
<name>A0A061SDA5_9CHLO</name>
<dbReference type="AlphaFoldDB" id="A0A061SDA5"/>
<feature type="non-terminal residue" evidence="2">
    <location>
        <position position="1"/>
    </location>
</feature>
<feature type="non-terminal residue" evidence="2">
    <location>
        <position position="67"/>
    </location>
</feature>
<feature type="region of interest" description="Disordered" evidence="1">
    <location>
        <begin position="1"/>
        <end position="67"/>
    </location>
</feature>
<evidence type="ECO:0000256" key="1">
    <source>
        <dbReference type="SAM" id="MobiDB-lite"/>
    </source>
</evidence>
<feature type="compositionally biased region" description="Low complexity" evidence="1">
    <location>
        <begin position="57"/>
        <end position="67"/>
    </location>
</feature>
<gene>
    <name evidence="2" type="ORF">TSPGSL018_9259</name>
</gene>
<feature type="compositionally biased region" description="Basic and acidic residues" evidence="1">
    <location>
        <begin position="25"/>
        <end position="36"/>
    </location>
</feature>
<evidence type="ECO:0000313" key="2">
    <source>
        <dbReference type="EMBL" id="JAC80860.1"/>
    </source>
</evidence>
<reference evidence="2" key="1">
    <citation type="submission" date="2014-05" db="EMBL/GenBank/DDBJ databases">
        <title>The transcriptome of the halophilic microalga Tetraselmis sp. GSL018 isolated from the Great Salt Lake, Utah.</title>
        <authorList>
            <person name="Jinkerson R.E."/>
            <person name="D'Adamo S."/>
            <person name="Posewitz M.C."/>
        </authorList>
    </citation>
    <scope>NUCLEOTIDE SEQUENCE</scope>
    <source>
        <strain evidence="2">GSL018</strain>
    </source>
</reference>
<proteinExistence type="predicted"/>
<feature type="compositionally biased region" description="Basic and acidic residues" evidence="1">
    <location>
        <begin position="1"/>
        <end position="15"/>
    </location>
</feature>
<accession>A0A061SDA5</accession>